<dbReference type="Proteomes" id="UP000245166">
    <property type="component" value="Unassembled WGS sequence"/>
</dbReference>
<dbReference type="CDD" id="cd04488">
    <property type="entry name" value="RecG_wedge_OBF"/>
    <property type="match status" value="1"/>
</dbReference>
<evidence type="ECO:0000313" key="1">
    <source>
        <dbReference type="EMBL" id="PWD52318.1"/>
    </source>
</evidence>
<sequence length="121" mass="13140">MGRTRLLASNEEIHASDQRAWVASYDVEAIADVVPRTRAHAAGVLRSVTYAPHGSTTALRAELFDGTGSLDLVWTGRRDVPGIVPGRRLLVTGMVARSEPWRARLAIHNPTYDLLPTGDPA</sequence>
<proteinExistence type="predicted"/>
<protein>
    <submittedName>
        <fullName evidence="1">DNA-binding protein</fullName>
    </submittedName>
</protein>
<accession>A0A2U1ZZ99</accession>
<dbReference type="OrthoDB" id="3268233at2"/>
<name>A0A2U1ZZ99_9MICO</name>
<comment type="caution">
    <text evidence="1">The sequence shown here is derived from an EMBL/GenBank/DDBJ whole genome shotgun (WGS) entry which is preliminary data.</text>
</comment>
<dbReference type="EMBL" id="PYHR01000002">
    <property type="protein sequence ID" value="PWD52318.1"/>
    <property type="molecule type" value="Genomic_DNA"/>
</dbReference>
<keyword evidence="2" id="KW-1185">Reference proteome</keyword>
<evidence type="ECO:0000313" key="2">
    <source>
        <dbReference type="Proteomes" id="UP000245166"/>
    </source>
</evidence>
<organism evidence="1 2">
    <name type="scientific">Serinibacter arcticus</name>
    <dbReference type="NCBI Taxonomy" id="1655435"/>
    <lineage>
        <taxon>Bacteria</taxon>
        <taxon>Bacillati</taxon>
        <taxon>Actinomycetota</taxon>
        <taxon>Actinomycetes</taxon>
        <taxon>Micrococcales</taxon>
        <taxon>Beutenbergiaceae</taxon>
        <taxon>Serinibacter</taxon>
    </lineage>
</organism>
<dbReference type="GO" id="GO:0003677">
    <property type="term" value="F:DNA binding"/>
    <property type="evidence" value="ECO:0007669"/>
    <property type="project" value="UniProtKB-KW"/>
</dbReference>
<keyword evidence="1" id="KW-0238">DNA-binding</keyword>
<dbReference type="InterPro" id="IPR012340">
    <property type="entry name" value="NA-bd_OB-fold"/>
</dbReference>
<reference evidence="1 2" key="1">
    <citation type="submission" date="2018-03" db="EMBL/GenBank/DDBJ databases">
        <title>Genome assembly of novel Miniimonas species PCH200.</title>
        <authorList>
            <person name="Thakur V."/>
            <person name="Kumar V."/>
            <person name="Singh D."/>
        </authorList>
    </citation>
    <scope>NUCLEOTIDE SEQUENCE [LARGE SCALE GENOMIC DNA]</scope>
    <source>
        <strain evidence="1 2">PCH200</strain>
    </source>
</reference>
<dbReference type="RefSeq" id="WP_109230700.1">
    <property type="nucleotide sequence ID" value="NZ_PYHR01000002.1"/>
</dbReference>
<gene>
    <name evidence="1" type="ORF">C8046_03110</name>
</gene>
<dbReference type="Gene3D" id="2.40.50.140">
    <property type="entry name" value="Nucleic acid-binding proteins"/>
    <property type="match status" value="1"/>
</dbReference>
<dbReference type="AlphaFoldDB" id="A0A2U1ZZ99"/>